<dbReference type="MEROPS" id="C01.A43"/>
<feature type="non-terminal residue" evidence="5">
    <location>
        <position position="162"/>
    </location>
</feature>
<dbReference type="GO" id="GO:0008234">
    <property type="term" value="F:cysteine-type peptidase activity"/>
    <property type="evidence" value="ECO:0007669"/>
    <property type="project" value="InterPro"/>
</dbReference>
<evidence type="ECO:0000256" key="1">
    <source>
        <dbReference type="ARBA" id="ARBA00008455"/>
    </source>
</evidence>
<evidence type="ECO:0000256" key="3">
    <source>
        <dbReference type="ARBA" id="ARBA00023180"/>
    </source>
</evidence>
<dbReference type="GO" id="GO:0006508">
    <property type="term" value="P:proteolysis"/>
    <property type="evidence" value="ECO:0007669"/>
    <property type="project" value="InterPro"/>
</dbReference>
<proteinExistence type="inferred from homology"/>
<comment type="similarity">
    <text evidence="1">Belongs to the peptidase C1 family.</text>
</comment>
<dbReference type="SMART" id="SM00645">
    <property type="entry name" value="Pept_C1"/>
    <property type="match status" value="1"/>
</dbReference>
<accession>Q9GU75</accession>
<dbReference type="PROSITE" id="PS00139">
    <property type="entry name" value="THIOL_PROTEASE_CYS"/>
    <property type="match status" value="1"/>
</dbReference>
<evidence type="ECO:0000259" key="4">
    <source>
        <dbReference type="SMART" id="SM00645"/>
    </source>
</evidence>
<dbReference type="PANTHER" id="PTHR12411">
    <property type="entry name" value="CYSTEINE PROTEASE FAMILY C1-RELATED"/>
    <property type="match status" value="1"/>
</dbReference>
<keyword evidence="2" id="KW-0865">Zymogen</keyword>
<dbReference type="Pfam" id="PF00112">
    <property type="entry name" value="Peptidase_C1"/>
    <property type="match status" value="1"/>
</dbReference>
<dbReference type="VEuPathDB" id="PiroplasmaDB:Bdiv_016860c"/>
<keyword evidence="3" id="KW-0325">Glycoprotein</keyword>
<protein>
    <submittedName>
        <fullName evidence="5">Thiolproteinase</fullName>
    </submittedName>
</protein>
<dbReference type="PRINTS" id="PR00705">
    <property type="entry name" value="PAPAIN"/>
</dbReference>
<dbReference type="InterPro" id="IPR039417">
    <property type="entry name" value="Peptidase_C1A_papain-like"/>
</dbReference>
<dbReference type="AlphaFoldDB" id="Q9GU75"/>
<name>Q9GU75_BABDI</name>
<reference evidence="5" key="1">
    <citation type="submission" date="1999-09" db="EMBL/GenBank/DDBJ databases">
        <title>Cloning of a thiolproteinase of Babesia divergens.</title>
        <authorList>
            <person name="Hansner T."/>
            <person name="Mehlhorn H."/>
            <person name="Rueger W."/>
        </authorList>
    </citation>
    <scope>NUCLEOTIDE SEQUENCE</scope>
</reference>
<feature type="non-terminal residue" evidence="5">
    <location>
        <position position="1"/>
    </location>
</feature>
<feature type="domain" description="Peptidase C1A papain C-terminal" evidence="4">
    <location>
        <begin position="1"/>
        <end position="162"/>
    </location>
</feature>
<evidence type="ECO:0000313" key="5">
    <source>
        <dbReference type="EMBL" id="AAG23125.1"/>
    </source>
</evidence>
<evidence type="ECO:0000256" key="2">
    <source>
        <dbReference type="ARBA" id="ARBA00023145"/>
    </source>
</evidence>
<dbReference type="SUPFAM" id="SSF54001">
    <property type="entry name" value="Cysteine proteinases"/>
    <property type="match status" value="1"/>
</dbReference>
<sequence>QGQCGWCWAIAAASLIDAYRAIKTGSLVQHSPQHLLDCTAANYNCESGGNHESALKYAENEGICENLSYPYSAKKESCKASSCVEKFKVDGITKLDQATLEQHIANHGPALVAVILTRDFMEYSSGIFDGLCESKRLHSVLIVGYGVNKRTNHKYWIVKNSW</sequence>
<dbReference type="EMBL" id="AF184985">
    <property type="protein sequence ID" value="AAG23125.1"/>
    <property type="molecule type" value="Genomic_DNA"/>
</dbReference>
<dbReference type="CDD" id="cd02248">
    <property type="entry name" value="Peptidase_C1A"/>
    <property type="match status" value="1"/>
</dbReference>
<organism evidence="5">
    <name type="scientific">Babesia divergens</name>
    <dbReference type="NCBI Taxonomy" id="32595"/>
    <lineage>
        <taxon>Eukaryota</taxon>
        <taxon>Sar</taxon>
        <taxon>Alveolata</taxon>
        <taxon>Apicomplexa</taxon>
        <taxon>Aconoidasida</taxon>
        <taxon>Piroplasmida</taxon>
        <taxon>Babesiidae</taxon>
        <taxon>Babesia</taxon>
    </lineage>
</organism>
<dbReference type="Gene3D" id="3.90.70.10">
    <property type="entry name" value="Cysteine proteinases"/>
    <property type="match status" value="1"/>
</dbReference>
<dbReference type="InterPro" id="IPR013128">
    <property type="entry name" value="Peptidase_C1A"/>
</dbReference>
<dbReference type="InterPro" id="IPR000169">
    <property type="entry name" value="Pept_cys_AS"/>
</dbReference>
<dbReference type="InterPro" id="IPR000668">
    <property type="entry name" value="Peptidase_C1A_C"/>
</dbReference>
<dbReference type="InterPro" id="IPR038765">
    <property type="entry name" value="Papain-like_cys_pep_sf"/>
</dbReference>